<dbReference type="Proteomes" id="UP001501758">
    <property type="component" value="Unassembled WGS sequence"/>
</dbReference>
<name>A0ABP3U8W8_9FLAO</name>
<protein>
    <recommendedName>
        <fullName evidence="3">MAC/Perforin domain-containing protein</fullName>
    </recommendedName>
</protein>
<evidence type="ECO:0000313" key="1">
    <source>
        <dbReference type="EMBL" id="GAA0725790.1"/>
    </source>
</evidence>
<evidence type="ECO:0000313" key="2">
    <source>
        <dbReference type="Proteomes" id="UP001501758"/>
    </source>
</evidence>
<reference evidence="2" key="1">
    <citation type="journal article" date="2019" name="Int. J. Syst. Evol. Microbiol.">
        <title>The Global Catalogue of Microorganisms (GCM) 10K type strain sequencing project: providing services to taxonomists for standard genome sequencing and annotation.</title>
        <authorList>
            <consortium name="The Broad Institute Genomics Platform"/>
            <consortium name="The Broad Institute Genome Sequencing Center for Infectious Disease"/>
            <person name="Wu L."/>
            <person name="Ma J."/>
        </authorList>
    </citation>
    <scope>NUCLEOTIDE SEQUENCE [LARGE SCALE GENOMIC DNA]</scope>
    <source>
        <strain evidence="2">JCM 15974</strain>
    </source>
</reference>
<evidence type="ECO:0008006" key="3">
    <source>
        <dbReference type="Google" id="ProtNLM"/>
    </source>
</evidence>
<sequence>MFFSCEQEQIEDTIIESNEEEQESTENFSQKGAFYYQGFKYYAGTGYDPLNDDYYPPAINGIKNSLAKQAINKTKVEVKIIENKEDYDAFTRQTTQRRASVFTIFNFRGKQRVLENKIGFDNNHVTAVVRINVQSFKYSVTKGSPKFNRETNKLLVDGKFDRFFRKHGGSYIDSQTYGGDVYYIYKYNTTNYTKEQKSNYKRSLESSFRAMFNINGGGATNEQQQVINSNRLSIKTFTNVKNFTPSNTITNVNAALREAQKVKQHINRRPQDAAGIGWRLKSYAGLILRDTEAFKPSVRNRLVQEFDKAAKCFANRVGWRSLRYEIQKQKETDPTGNLFRNYDAAINYANGKITAAQLCQTIGTAPAPAEIINKYYTPSFNTRIRSDLPDSYWRRTDSYIVGYSKPETFRVFDRADLGIGTIVVQMPSGDNRYLTYDNNGLTGKDSGLDGNNFFKLTKSSNDGYFINFRYEPSRYIYMEPRILNSTPYFFPRSNNKDQATRLYFVR</sequence>
<dbReference type="EMBL" id="BAAAGE010000003">
    <property type="protein sequence ID" value="GAA0725790.1"/>
    <property type="molecule type" value="Genomic_DNA"/>
</dbReference>
<proteinExistence type="predicted"/>
<gene>
    <name evidence="1" type="ORF">GCM10009430_31990</name>
</gene>
<organism evidence="1 2">
    <name type="scientific">Aquimarina litoralis</name>
    <dbReference type="NCBI Taxonomy" id="584605"/>
    <lineage>
        <taxon>Bacteria</taxon>
        <taxon>Pseudomonadati</taxon>
        <taxon>Bacteroidota</taxon>
        <taxon>Flavobacteriia</taxon>
        <taxon>Flavobacteriales</taxon>
        <taxon>Flavobacteriaceae</taxon>
        <taxon>Aquimarina</taxon>
    </lineage>
</organism>
<accession>A0ABP3U8W8</accession>
<comment type="caution">
    <text evidence="1">The sequence shown here is derived from an EMBL/GenBank/DDBJ whole genome shotgun (WGS) entry which is preliminary data.</text>
</comment>
<keyword evidence="2" id="KW-1185">Reference proteome</keyword>